<evidence type="ECO:0000259" key="6">
    <source>
        <dbReference type="PROSITE" id="PS51294"/>
    </source>
</evidence>
<feature type="compositionally biased region" description="Basic and acidic residues" evidence="5">
    <location>
        <begin position="240"/>
        <end position="251"/>
    </location>
</feature>
<keyword evidence="8" id="KW-1185">Reference proteome</keyword>
<dbReference type="PANTHER" id="PTHR31314:SF168">
    <property type="entry name" value="MYB-LIKE HTH TRANSCRIPTIONAL REGULATOR FAMILY PROTEIN"/>
    <property type="match status" value="1"/>
</dbReference>
<keyword evidence="2" id="KW-0805">Transcription regulation</keyword>
<dbReference type="Pfam" id="PF00249">
    <property type="entry name" value="Myb_DNA-binding"/>
    <property type="match status" value="1"/>
</dbReference>
<name>A0ABQ8HBL2_9ROSI</name>
<reference evidence="7 8" key="1">
    <citation type="submission" date="2021-02" db="EMBL/GenBank/DDBJ databases">
        <title>Plant Genome Project.</title>
        <authorList>
            <person name="Zhang R.-G."/>
        </authorList>
    </citation>
    <scope>NUCLEOTIDE SEQUENCE [LARGE SCALE GENOMIC DNA]</scope>
    <source>
        <tissue evidence="7">Leaves</tissue>
    </source>
</reference>
<dbReference type="EMBL" id="JAFEMO010000012">
    <property type="protein sequence ID" value="KAH7553882.1"/>
    <property type="molecule type" value="Genomic_DNA"/>
</dbReference>
<keyword evidence="3" id="KW-0804">Transcription</keyword>
<dbReference type="PANTHER" id="PTHR31314">
    <property type="entry name" value="MYB FAMILY TRANSCRIPTION FACTOR PHL7-LIKE"/>
    <property type="match status" value="1"/>
</dbReference>
<feature type="compositionally biased region" description="Acidic residues" evidence="5">
    <location>
        <begin position="19"/>
        <end position="30"/>
    </location>
</feature>
<sequence>MEGRGRSECSKTSPSNEIHDDESESEENDDESKPKNGGSSSNSTVEENDKKPSVRPYVRSKMPRLRWTPDLHLRFVHAVERLGGQDRATPKLVLQLMNIKGLSIAHVKSHLQMYRSKKIDDPNQVITDHRHLIESGDHNIYNLSQLPMLQGYNQSHVSSFRYGDASWSAREFLMRTSTTPCMSRGSLIDETSTRPRLYGSVAEKIYDSSNSSNCNFRTGGGSSYGTNSMWKMHEFKDRFQSSPRNHQDNFNHHQQSRSLLRPPIELNPITTTKQIGTNSINRSCTTVPSGLNSTTIQESSSNKITLLKRKALDCDCKLDLDLSLRLTPGNDDDENKQRSLREDNSEVDSELSLSLYSPLSSSSSKHSRLVMIKEGQDHGTKGHARRASTLDLTI</sequence>
<dbReference type="Proteomes" id="UP000827721">
    <property type="component" value="Unassembled WGS sequence"/>
</dbReference>
<evidence type="ECO:0000313" key="8">
    <source>
        <dbReference type="Proteomes" id="UP000827721"/>
    </source>
</evidence>
<dbReference type="SUPFAM" id="SSF46689">
    <property type="entry name" value="Homeodomain-like"/>
    <property type="match status" value="1"/>
</dbReference>
<comment type="caution">
    <text evidence="7">The sequence shown here is derived from an EMBL/GenBank/DDBJ whole genome shotgun (WGS) entry which is preliminary data.</text>
</comment>
<evidence type="ECO:0000313" key="7">
    <source>
        <dbReference type="EMBL" id="KAH7553882.1"/>
    </source>
</evidence>
<feature type="region of interest" description="Disordered" evidence="5">
    <location>
        <begin position="240"/>
        <end position="261"/>
    </location>
</feature>
<evidence type="ECO:0000256" key="3">
    <source>
        <dbReference type="ARBA" id="ARBA00023163"/>
    </source>
</evidence>
<dbReference type="PROSITE" id="PS51294">
    <property type="entry name" value="HTH_MYB"/>
    <property type="match status" value="1"/>
</dbReference>
<comment type="subcellular location">
    <subcellularLocation>
        <location evidence="1">Nucleus</location>
    </subcellularLocation>
</comment>
<evidence type="ECO:0000256" key="4">
    <source>
        <dbReference type="ARBA" id="ARBA00023242"/>
    </source>
</evidence>
<dbReference type="NCBIfam" id="TIGR01557">
    <property type="entry name" value="myb_SHAQKYF"/>
    <property type="match status" value="1"/>
</dbReference>
<evidence type="ECO:0000256" key="1">
    <source>
        <dbReference type="ARBA" id="ARBA00004123"/>
    </source>
</evidence>
<keyword evidence="4" id="KW-0539">Nucleus</keyword>
<dbReference type="InterPro" id="IPR009057">
    <property type="entry name" value="Homeodomain-like_sf"/>
</dbReference>
<dbReference type="InterPro" id="IPR001005">
    <property type="entry name" value="SANT/Myb"/>
</dbReference>
<dbReference type="Gene3D" id="1.10.10.60">
    <property type="entry name" value="Homeodomain-like"/>
    <property type="match status" value="1"/>
</dbReference>
<dbReference type="InterPro" id="IPR046955">
    <property type="entry name" value="PHR1-like"/>
</dbReference>
<evidence type="ECO:0000256" key="5">
    <source>
        <dbReference type="SAM" id="MobiDB-lite"/>
    </source>
</evidence>
<feature type="region of interest" description="Disordered" evidence="5">
    <location>
        <begin position="326"/>
        <end position="347"/>
    </location>
</feature>
<proteinExistence type="predicted"/>
<feature type="region of interest" description="Disordered" evidence="5">
    <location>
        <begin position="373"/>
        <end position="394"/>
    </location>
</feature>
<dbReference type="InterPro" id="IPR017930">
    <property type="entry name" value="Myb_dom"/>
</dbReference>
<feature type="compositionally biased region" description="Basic and acidic residues" evidence="5">
    <location>
        <begin position="335"/>
        <end position="344"/>
    </location>
</feature>
<feature type="domain" description="HTH myb-type" evidence="6">
    <location>
        <begin position="59"/>
        <end position="119"/>
    </location>
</feature>
<organism evidence="7 8">
    <name type="scientific">Xanthoceras sorbifolium</name>
    <dbReference type="NCBI Taxonomy" id="99658"/>
    <lineage>
        <taxon>Eukaryota</taxon>
        <taxon>Viridiplantae</taxon>
        <taxon>Streptophyta</taxon>
        <taxon>Embryophyta</taxon>
        <taxon>Tracheophyta</taxon>
        <taxon>Spermatophyta</taxon>
        <taxon>Magnoliopsida</taxon>
        <taxon>eudicotyledons</taxon>
        <taxon>Gunneridae</taxon>
        <taxon>Pentapetalae</taxon>
        <taxon>rosids</taxon>
        <taxon>malvids</taxon>
        <taxon>Sapindales</taxon>
        <taxon>Sapindaceae</taxon>
        <taxon>Xanthoceroideae</taxon>
        <taxon>Xanthoceras</taxon>
    </lineage>
</organism>
<evidence type="ECO:0000256" key="2">
    <source>
        <dbReference type="ARBA" id="ARBA00023015"/>
    </source>
</evidence>
<feature type="region of interest" description="Disordered" evidence="5">
    <location>
        <begin position="1"/>
        <end position="57"/>
    </location>
</feature>
<accession>A0ABQ8HBL2</accession>
<gene>
    <name evidence="7" type="ORF">JRO89_XS12G0071700</name>
</gene>
<protein>
    <recommendedName>
        <fullName evidence="6">HTH myb-type domain-containing protein</fullName>
    </recommendedName>
</protein>
<dbReference type="InterPro" id="IPR006447">
    <property type="entry name" value="Myb_dom_plants"/>
</dbReference>